<name>A0A813B4V1_9DINO</name>
<keyword evidence="2" id="KW-1185">Reference proteome</keyword>
<reference evidence="1" key="1">
    <citation type="submission" date="2021-02" db="EMBL/GenBank/DDBJ databases">
        <authorList>
            <person name="Dougan E. K."/>
            <person name="Rhodes N."/>
            <person name="Thang M."/>
            <person name="Chan C."/>
        </authorList>
    </citation>
    <scope>NUCLEOTIDE SEQUENCE</scope>
</reference>
<dbReference type="InterPro" id="IPR011249">
    <property type="entry name" value="Metalloenz_LuxS/M16"/>
</dbReference>
<evidence type="ECO:0000313" key="1">
    <source>
        <dbReference type="EMBL" id="CAE7889789.1"/>
    </source>
</evidence>
<evidence type="ECO:0000313" key="2">
    <source>
        <dbReference type="Proteomes" id="UP000601435"/>
    </source>
</evidence>
<sequence>FERILESTEALKSVKKEDVAAFFEEYLAKGAPSRRKLSVRVLGTTADGKKSDDLGESDEMLTNVHELRDFHGRTESFPPLVPAEMPAIA</sequence>
<gene>
    <name evidence="1" type="primary">IDE</name>
    <name evidence="1" type="ORF">SNEC2469_LOCUS29524</name>
</gene>
<comment type="caution">
    <text evidence="1">The sequence shown here is derived from an EMBL/GenBank/DDBJ whole genome shotgun (WGS) entry which is preliminary data.</text>
</comment>
<accession>A0A813B4V1</accession>
<dbReference type="Gene3D" id="3.30.830.10">
    <property type="entry name" value="Metalloenzyme, LuxS/M16 peptidase-like"/>
    <property type="match status" value="1"/>
</dbReference>
<proteinExistence type="predicted"/>
<dbReference type="AlphaFoldDB" id="A0A813B4V1"/>
<feature type="non-terminal residue" evidence="1">
    <location>
        <position position="1"/>
    </location>
</feature>
<dbReference type="SUPFAM" id="SSF63411">
    <property type="entry name" value="LuxS/MPP-like metallohydrolase"/>
    <property type="match status" value="1"/>
</dbReference>
<dbReference type="EMBL" id="CAJNJA010066614">
    <property type="protein sequence ID" value="CAE7889789.1"/>
    <property type="molecule type" value="Genomic_DNA"/>
</dbReference>
<organism evidence="1 2">
    <name type="scientific">Symbiodinium necroappetens</name>
    <dbReference type="NCBI Taxonomy" id="1628268"/>
    <lineage>
        <taxon>Eukaryota</taxon>
        <taxon>Sar</taxon>
        <taxon>Alveolata</taxon>
        <taxon>Dinophyceae</taxon>
        <taxon>Suessiales</taxon>
        <taxon>Symbiodiniaceae</taxon>
        <taxon>Symbiodinium</taxon>
    </lineage>
</organism>
<protein>
    <submittedName>
        <fullName evidence="1">IDE protein</fullName>
    </submittedName>
</protein>
<dbReference type="GO" id="GO:0046872">
    <property type="term" value="F:metal ion binding"/>
    <property type="evidence" value="ECO:0007669"/>
    <property type="project" value="InterPro"/>
</dbReference>
<dbReference type="Proteomes" id="UP000601435">
    <property type="component" value="Unassembled WGS sequence"/>
</dbReference>